<reference evidence="8 9" key="1">
    <citation type="submission" date="2023-04" db="EMBL/GenBank/DDBJ databases">
        <title>Forest soil microbial communities from Buena Vista Peninsula, Colon Province, Panama.</title>
        <authorList>
            <person name="Bouskill N."/>
        </authorList>
    </citation>
    <scope>NUCLEOTIDE SEQUENCE [LARGE SCALE GENOMIC DNA]</scope>
    <source>
        <strain evidence="8 9">CFH S0262</strain>
    </source>
</reference>
<keyword evidence="3" id="KW-0731">Sigma factor</keyword>
<name>A0ABT6MKC0_9NOCA</name>
<feature type="domain" description="RNA polymerase sigma factor 70 region 4 type 2" evidence="7">
    <location>
        <begin position="131"/>
        <end position="183"/>
    </location>
</feature>
<dbReference type="CDD" id="cd06171">
    <property type="entry name" value="Sigma70_r4"/>
    <property type="match status" value="1"/>
</dbReference>
<dbReference type="InterPro" id="IPR013324">
    <property type="entry name" value="RNA_pol_sigma_r3/r4-like"/>
</dbReference>
<keyword evidence="9" id="KW-1185">Reference proteome</keyword>
<dbReference type="InterPro" id="IPR014284">
    <property type="entry name" value="RNA_pol_sigma-70_dom"/>
</dbReference>
<dbReference type="Gene3D" id="1.10.1740.10">
    <property type="match status" value="1"/>
</dbReference>
<evidence type="ECO:0000256" key="5">
    <source>
        <dbReference type="ARBA" id="ARBA00023163"/>
    </source>
</evidence>
<dbReference type="InterPro" id="IPR039425">
    <property type="entry name" value="RNA_pol_sigma-70-like"/>
</dbReference>
<protein>
    <submittedName>
        <fullName evidence="8">RNA polymerase sigma factor (Sigma-70 family)</fullName>
    </submittedName>
</protein>
<dbReference type="Pfam" id="PF04542">
    <property type="entry name" value="Sigma70_r2"/>
    <property type="match status" value="1"/>
</dbReference>
<evidence type="ECO:0000256" key="2">
    <source>
        <dbReference type="ARBA" id="ARBA00023015"/>
    </source>
</evidence>
<feature type="domain" description="RNA polymerase sigma-70 region 2" evidence="6">
    <location>
        <begin position="36"/>
        <end position="100"/>
    </location>
</feature>
<evidence type="ECO:0000256" key="4">
    <source>
        <dbReference type="ARBA" id="ARBA00023125"/>
    </source>
</evidence>
<dbReference type="InterPro" id="IPR036388">
    <property type="entry name" value="WH-like_DNA-bd_sf"/>
</dbReference>
<comment type="caution">
    <text evidence="8">The sequence shown here is derived from an EMBL/GenBank/DDBJ whole genome shotgun (WGS) entry which is preliminary data.</text>
</comment>
<keyword evidence="2" id="KW-0805">Transcription regulation</keyword>
<proteinExistence type="inferred from homology"/>
<evidence type="ECO:0000259" key="6">
    <source>
        <dbReference type="Pfam" id="PF04542"/>
    </source>
</evidence>
<dbReference type="Pfam" id="PF08281">
    <property type="entry name" value="Sigma70_r4_2"/>
    <property type="match status" value="1"/>
</dbReference>
<evidence type="ECO:0000313" key="8">
    <source>
        <dbReference type="EMBL" id="MDH6284665.1"/>
    </source>
</evidence>
<dbReference type="SUPFAM" id="SSF88946">
    <property type="entry name" value="Sigma2 domain of RNA polymerase sigma factors"/>
    <property type="match status" value="1"/>
</dbReference>
<evidence type="ECO:0000259" key="7">
    <source>
        <dbReference type="Pfam" id="PF08281"/>
    </source>
</evidence>
<dbReference type="EMBL" id="JARXVC010000025">
    <property type="protein sequence ID" value="MDH6284665.1"/>
    <property type="molecule type" value="Genomic_DNA"/>
</dbReference>
<dbReference type="Gene3D" id="1.10.10.10">
    <property type="entry name" value="Winged helix-like DNA-binding domain superfamily/Winged helix DNA-binding domain"/>
    <property type="match status" value="1"/>
</dbReference>
<organism evidence="8 9">
    <name type="scientific">Prescottella agglutinans</name>
    <dbReference type="NCBI Taxonomy" id="1644129"/>
    <lineage>
        <taxon>Bacteria</taxon>
        <taxon>Bacillati</taxon>
        <taxon>Actinomycetota</taxon>
        <taxon>Actinomycetes</taxon>
        <taxon>Mycobacteriales</taxon>
        <taxon>Nocardiaceae</taxon>
        <taxon>Prescottella</taxon>
    </lineage>
</organism>
<comment type="similarity">
    <text evidence="1">Belongs to the sigma-70 factor family. ECF subfamily.</text>
</comment>
<dbReference type="PANTHER" id="PTHR43133:SF8">
    <property type="entry name" value="RNA POLYMERASE SIGMA FACTOR HI_1459-RELATED"/>
    <property type="match status" value="1"/>
</dbReference>
<accession>A0ABT6MKC0</accession>
<dbReference type="InterPro" id="IPR013249">
    <property type="entry name" value="RNA_pol_sigma70_r4_t2"/>
</dbReference>
<keyword evidence="4" id="KW-0238">DNA-binding</keyword>
<dbReference type="InterPro" id="IPR013325">
    <property type="entry name" value="RNA_pol_sigma_r2"/>
</dbReference>
<dbReference type="Proteomes" id="UP001160334">
    <property type="component" value="Unassembled WGS sequence"/>
</dbReference>
<dbReference type="PANTHER" id="PTHR43133">
    <property type="entry name" value="RNA POLYMERASE ECF-TYPE SIGMA FACTO"/>
    <property type="match status" value="1"/>
</dbReference>
<dbReference type="InterPro" id="IPR007627">
    <property type="entry name" value="RNA_pol_sigma70_r2"/>
</dbReference>
<evidence type="ECO:0000256" key="1">
    <source>
        <dbReference type="ARBA" id="ARBA00010641"/>
    </source>
</evidence>
<sequence length="195" mass="21921">MYRKNEKTWGGALDDAELVAACRAGDHSAFAELTGRYRTKVWHVCVQITGNTHDAEDAFQDALIAAWQNLHKFRGEARFHTWLHRIATNAAFAHVRRRKHTTSLDDTDDDGPVIDLADDRTPFDDQVTTTDAVHNALGQLPEDFRVAIVLAEFADLPYADIAEHQQVSVATVKTRIHRARRQLAEILAPVHVPQP</sequence>
<keyword evidence="5" id="KW-0804">Transcription</keyword>
<evidence type="ECO:0000256" key="3">
    <source>
        <dbReference type="ARBA" id="ARBA00023082"/>
    </source>
</evidence>
<dbReference type="SUPFAM" id="SSF88659">
    <property type="entry name" value="Sigma3 and sigma4 domains of RNA polymerase sigma factors"/>
    <property type="match status" value="1"/>
</dbReference>
<evidence type="ECO:0000313" key="9">
    <source>
        <dbReference type="Proteomes" id="UP001160334"/>
    </source>
</evidence>
<gene>
    <name evidence="8" type="ORF">M2280_005926</name>
</gene>
<dbReference type="NCBIfam" id="TIGR02937">
    <property type="entry name" value="sigma70-ECF"/>
    <property type="match status" value="1"/>
</dbReference>